<dbReference type="AlphaFoldDB" id="A0A699ILC1"/>
<protein>
    <submittedName>
        <fullName evidence="2">Zinc finger, CCHC-type</fullName>
    </submittedName>
</protein>
<feature type="region of interest" description="Disordered" evidence="1">
    <location>
        <begin position="57"/>
        <end position="90"/>
    </location>
</feature>
<accession>A0A699ILC1</accession>
<evidence type="ECO:0000256" key="1">
    <source>
        <dbReference type="SAM" id="MobiDB-lite"/>
    </source>
</evidence>
<name>A0A699ILC1_TANCI</name>
<dbReference type="EMBL" id="BKCJ010307164">
    <property type="protein sequence ID" value="GEZ66435.1"/>
    <property type="molecule type" value="Genomic_DNA"/>
</dbReference>
<gene>
    <name evidence="2" type="ORF">Tci_538408</name>
</gene>
<feature type="compositionally biased region" description="Basic and acidic residues" evidence="1">
    <location>
        <begin position="57"/>
        <end position="67"/>
    </location>
</feature>
<proteinExistence type="predicted"/>
<sequence>MMMTSGHHNLLSTVSPTPNSHKFITRSINSSSGIWNKASLMTQRTLNESRDAIFDEDRFSSIPRPKDVIPNLDESQRDDHSDDVPSEITEPWKGKRVRKAKSYGFDFQLYREIMLNHNTHIAIVLRKIL</sequence>
<evidence type="ECO:0000313" key="2">
    <source>
        <dbReference type="EMBL" id="GEZ66435.1"/>
    </source>
</evidence>
<reference evidence="2" key="1">
    <citation type="journal article" date="2019" name="Sci. Rep.">
        <title>Draft genome of Tanacetum cinerariifolium, the natural source of mosquito coil.</title>
        <authorList>
            <person name="Yamashiro T."/>
            <person name="Shiraishi A."/>
            <person name="Satake H."/>
            <person name="Nakayama K."/>
        </authorList>
    </citation>
    <scope>NUCLEOTIDE SEQUENCE</scope>
</reference>
<comment type="caution">
    <text evidence="2">The sequence shown here is derived from an EMBL/GenBank/DDBJ whole genome shotgun (WGS) entry which is preliminary data.</text>
</comment>
<feature type="compositionally biased region" description="Basic and acidic residues" evidence="1">
    <location>
        <begin position="74"/>
        <end position="83"/>
    </location>
</feature>
<organism evidence="2">
    <name type="scientific">Tanacetum cinerariifolium</name>
    <name type="common">Dalmatian daisy</name>
    <name type="synonym">Chrysanthemum cinerariifolium</name>
    <dbReference type="NCBI Taxonomy" id="118510"/>
    <lineage>
        <taxon>Eukaryota</taxon>
        <taxon>Viridiplantae</taxon>
        <taxon>Streptophyta</taxon>
        <taxon>Embryophyta</taxon>
        <taxon>Tracheophyta</taxon>
        <taxon>Spermatophyta</taxon>
        <taxon>Magnoliopsida</taxon>
        <taxon>eudicotyledons</taxon>
        <taxon>Gunneridae</taxon>
        <taxon>Pentapetalae</taxon>
        <taxon>asterids</taxon>
        <taxon>campanulids</taxon>
        <taxon>Asterales</taxon>
        <taxon>Asteraceae</taxon>
        <taxon>Asteroideae</taxon>
        <taxon>Anthemideae</taxon>
        <taxon>Anthemidinae</taxon>
        <taxon>Tanacetum</taxon>
    </lineage>
</organism>